<dbReference type="InterPro" id="IPR018220">
    <property type="entry name" value="Adenylosuccin_syn_GTP-bd"/>
</dbReference>
<comment type="catalytic activity">
    <reaction evidence="7">
        <text>IMP + L-aspartate + GTP = N(6)-(1,2-dicarboxyethyl)-AMP + GDP + phosphate + 2 H(+)</text>
        <dbReference type="Rhea" id="RHEA:15753"/>
        <dbReference type="ChEBI" id="CHEBI:15378"/>
        <dbReference type="ChEBI" id="CHEBI:29991"/>
        <dbReference type="ChEBI" id="CHEBI:37565"/>
        <dbReference type="ChEBI" id="CHEBI:43474"/>
        <dbReference type="ChEBI" id="CHEBI:57567"/>
        <dbReference type="ChEBI" id="CHEBI:58053"/>
        <dbReference type="ChEBI" id="CHEBI:58189"/>
        <dbReference type="EC" id="6.3.4.4"/>
    </reaction>
</comment>
<gene>
    <name evidence="8" type="ORF">QYE76_062711</name>
</gene>
<evidence type="ECO:0000313" key="8">
    <source>
        <dbReference type="EMBL" id="KAK1644906.1"/>
    </source>
</evidence>
<comment type="function">
    <text evidence="7">Plays an important role in the de novo pathway of purine nucleotide biosynthesis.</text>
</comment>
<keyword evidence="1 7" id="KW-0436">Ligase</keyword>
<dbReference type="PROSITE" id="PS01266">
    <property type="entry name" value="ADENYLOSUCCIN_SYN_1"/>
    <property type="match status" value="1"/>
</dbReference>
<dbReference type="GO" id="GO:0004019">
    <property type="term" value="F:adenylosuccinate synthase activity"/>
    <property type="evidence" value="ECO:0007669"/>
    <property type="project" value="UniProtKB-EC"/>
</dbReference>
<dbReference type="EMBL" id="JAUUTY010000004">
    <property type="protein sequence ID" value="KAK1644906.1"/>
    <property type="molecule type" value="Genomic_DNA"/>
</dbReference>
<comment type="similarity">
    <text evidence="7">Belongs to the adenylosuccinate synthetase family.</text>
</comment>
<dbReference type="Pfam" id="PF00709">
    <property type="entry name" value="Adenylsucc_synt"/>
    <property type="match status" value="1"/>
</dbReference>
<organism evidence="8 9">
    <name type="scientific">Lolium multiflorum</name>
    <name type="common">Italian ryegrass</name>
    <name type="synonym">Lolium perenne subsp. multiflorum</name>
    <dbReference type="NCBI Taxonomy" id="4521"/>
    <lineage>
        <taxon>Eukaryota</taxon>
        <taxon>Viridiplantae</taxon>
        <taxon>Streptophyta</taxon>
        <taxon>Embryophyta</taxon>
        <taxon>Tracheophyta</taxon>
        <taxon>Spermatophyta</taxon>
        <taxon>Magnoliopsida</taxon>
        <taxon>Liliopsida</taxon>
        <taxon>Poales</taxon>
        <taxon>Poaceae</taxon>
        <taxon>BOP clade</taxon>
        <taxon>Pooideae</taxon>
        <taxon>Poodae</taxon>
        <taxon>Poeae</taxon>
        <taxon>Poeae Chloroplast Group 2 (Poeae type)</taxon>
        <taxon>Loliodinae</taxon>
        <taxon>Loliinae</taxon>
        <taxon>Lolium</taxon>
    </lineage>
</organism>
<keyword evidence="3 7" id="KW-0547">Nucleotide-binding</keyword>
<evidence type="ECO:0000256" key="2">
    <source>
        <dbReference type="ARBA" id="ARBA00022723"/>
    </source>
</evidence>
<comment type="caution">
    <text evidence="8">The sequence shown here is derived from an EMBL/GenBank/DDBJ whole genome shotgun (WGS) entry which is preliminary data.</text>
</comment>
<evidence type="ECO:0000256" key="3">
    <source>
        <dbReference type="ARBA" id="ARBA00022741"/>
    </source>
</evidence>
<protein>
    <recommendedName>
        <fullName evidence="7">Adenylosuccinate synthetase</fullName>
        <ecNumber evidence="7">6.3.4.4</ecNumber>
    </recommendedName>
</protein>
<dbReference type="GO" id="GO:0005737">
    <property type="term" value="C:cytoplasm"/>
    <property type="evidence" value="ECO:0007669"/>
    <property type="project" value="TreeGrafter"/>
</dbReference>
<keyword evidence="4 7" id="KW-0658">Purine biosynthesis</keyword>
<dbReference type="GO" id="GO:0046040">
    <property type="term" value="P:IMP metabolic process"/>
    <property type="evidence" value="ECO:0007669"/>
    <property type="project" value="TreeGrafter"/>
</dbReference>
<keyword evidence="6 7" id="KW-0342">GTP-binding</keyword>
<accession>A0AAD8S4S8</accession>
<dbReference type="PANTHER" id="PTHR11846">
    <property type="entry name" value="ADENYLOSUCCINATE SYNTHETASE"/>
    <property type="match status" value="1"/>
</dbReference>
<keyword evidence="5 7" id="KW-0460">Magnesium</keyword>
<dbReference type="GO" id="GO:0044208">
    <property type="term" value="P:'de novo' AMP biosynthetic process"/>
    <property type="evidence" value="ECO:0007669"/>
    <property type="project" value="TreeGrafter"/>
</dbReference>
<dbReference type="Proteomes" id="UP001231189">
    <property type="component" value="Unassembled WGS sequence"/>
</dbReference>
<dbReference type="InterPro" id="IPR027417">
    <property type="entry name" value="P-loop_NTPase"/>
</dbReference>
<evidence type="ECO:0000313" key="9">
    <source>
        <dbReference type="Proteomes" id="UP001231189"/>
    </source>
</evidence>
<dbReference type="InterPro" id="IPR001114">
    <property type="entry name" value="Adenylosuccinate_synthetase"/>
</dbReference>
<dbReference type="GO" id="GO:0046872">
    <property type="term" value="F:metal ion binding"/>
    <property type="evidence" value="ECO:0007669"/>
    <property type="project" value="UniProtKB-KW"/>
</dbReference>
<evidence type="ECO:0000256" key="1">
    <source>
        <dbReference type="ARBA" id="ARBA00022598"/>
    </source>
</evidence>
<keyword evidence="2 7" id="KW-0479">Metal-binding</keyword>
<sequence>MATFVSAVAEESSTAAAARGRLESLSQVAGVLGTQWGDEGKGKLVDILAQRFDVIARCQVFLSLARACALCCSMRGFGWVRVWGRGLASRKGDGGVVGGGDDLLVEGGFVVI</sequence>
<dbReference type="EC" id="6.3.4.4" evidence="7"/>
<evidence type="ECO:0000256" key="5">
    <source>
        <dbReference type="ARBA" id="ARBA00022842"/>
    </source>
</evidence>
<evidence type="ECO:0000256" key="6">
    <source>
        <dbReference type="ARBA" id="ARBA00023134"/>
    </source>
</evidence>
<name>A0AAD8S4S8_LOLMU</name>
<dbReference type="GO" id="GO:0005525">
    <property type="term" value="F:GTP binding"/>
    <property type="evidence" value="ECO:0007669"/>
    <property type="project" value="UniProtKB-KW"/>
</dbReference>
<evidence type="ECO:0000256" key="4">
    <source>
        <dbReference type="ARBA" id="ARBA00022755"/>
    </source>
</evidence>
<dbReference type="Gene3D" id="3.40.440.10">
    <property type="entry name" value="Adenylosuccinate Synthetase, subunit A, domain 1"/>
    <property type="match status" value="1"/>
</dbReference>
<dbReference type="SUPFAM" id="SSF52540">
    <property type="entry name" value="P-loop containing nucleoside triphosphate hydrolases"/>
    <property type="match status" value="1"/>
</dbReference>
<comment type="pathway">
    <text evidence="7">Purine metabolism; AMP biosynthesis via de novo pathway; AMP from IMP: step 1/2.</text>
</comment>
<evidence type="ECO:0000256" key="7">
    <source>
        <dbReference type="RuleBase" id="RU000520"/>
    </source>
</evidence>
<dbReference type="AlphaFoldDB" id="A0AAD8S4S8"/>
<dbReference type="PANTHER" id="PTHR11846:SF0">
    <property type="entry name" value="ADENYLOSUCCINATE SYNTHETASE"/>
    <property type="match status" value="1"/>
</dbReference>
<proteinExistence type="inferred from homology"/>
<reference evidence="8" key="1">
    <citation type="submission" date="2023-07" db="EMBL/GenBank/DDBJ databases">
        <title>A chromosome-level genome assembly of Lolium multiflorum.</title>
        <authorList>
            <person name="Chen Y."/>
            <person name="Copetti D."/>
            <person name="Kolliker R."/>
            <person name="Studer B."/>
        </authorList>
    </citation>
    <scope>NUCLEOTIDE SEQUENCE</scope>
    <source>
        <strain evidence="8">02402/16</strain>
        <tissue evidence="8">Leaf</tissue>
    </source>
</reference>
<dbReference type="InterPro" id="IPR042109">
    <property type="entry name" value="Adenylosuccinate_synth_dom1"/>
</dbReference>
<keyword evidence="9" id="KW-1185">Reference proteome</keyword>